<keyword evidence="2" id="KW-1185">Reference proteome</keyword>
<comment type="caution">
    <text evidence="1">The sequence shown here is derived from an EMBL/GenBank/DDBJ whole genome shotgun (WGS) entry which is preliminary data.</text>
</comment>
<evidence type="ECO:0000313" key="1">
    <source>
        <dbReference type="EMBL" id="RNA28049.1"/>
    </source>
</evidence>
<proteinExistence type="predicted"/>
<sequence>MEQTVLTQFYLRQINREPTRTAKCLDIIFSNVPDCYISETRNPLGLTTSSPQYFNLPDEASTNSENNEPSCSDHRIVLAVAPKLLYSATRPSERNILVRSGQLRDTVAAIRKLNTNALLADI</sequence>
<organism evidence="1 2">
    <name type="scientific">Brachionus plicatilis</name>
    <name type="common">Marine rotifer</name>
    <name type="synonym">Brachionus muelleri</name>
    <dbReference type="NCBI Taxonomy" id="10195"/>
    <lineage>
        <taxon>Eukaryota</taxon>
        <taxon>Metazoa</taxon>
        <taxon>Spiralia</taxon>
        <taxon>Gnathifera</taxon>
        <taxon>Rotifera</taxon>
        <taxon>Eurotatoria</taxon>
        <taxon>Monogononta</taxon>
        <taxon>Pseudotrocha</taxon>
        <taxon>Ploima</taxon>
        <taxon>Brachionidae</taxon>
        <taxon>Brachionus</taxon>
    </lineage>
</organism>
<reference evidence="1 2" key="1">
    <citation type="journal article" date="2018" name="Sci. Rep.">
        <title>Genomic signatures of local adaptation to the degree of environmental predictability in rotifers.</title>
        <authorList>
            <person name="Franch-Gras L."/>
            <person name="Hahn C."/>
            <person name="Garcia-Roger E.M."/>
            <person name="Carmona M.J."/>
            <person name="Serra M."/>
            <person name="Gomez A."/>
        </authorList>
    </citation>
    <scope>NUCLEOTIDE SEQUENCE [LARGE SCALE GENOMIC DNA]</scope>
    <source>
        <strain evidence="1">HYR1</strain>
    </source>
</reference>
<evidence type="ECO:0008006" key="3">
    <source>
        <dbReference type="Google" id="ProtNLM"/>
    </source>
</evidence>
<accession>A0A3M7RX75</accession>
<dbReference type="AlphaFoldDB" id="A0A3M7RX75"/>
<dbReference type="Proteomes" id="UP000276133">
    <property type="component" value="Unassembled WGS sequence"/>
</dbReference>
<protein>
    <recommendedName>
        <fullName evidence="3">RNA-directed DNA polymerase from mobile element jockey-like</fullName>
    </recommendedName>
</protein>
<gene>
    <name evidence="1" type="ORF">BpHYR1_002134</name>
</gene>
<evidence type="ECO:0000313" key="2">
    <source>
        <dbReference type="Proteomes" id="UP000276133"/>
    </source>
</evidence>
<dbReference type="EMBL" id="REGN01002444">
    <property type="protein sequence ID" value="RNA28049.1"/>
    <property type="molecule type" value="Genomic_DNA"/>
</dbReference>
<name>A0A3M7RX75_BRAPC</name>